<gene>
    <name evidence="1" type="primary">jg19492</name>
    <name evidence="1" type="ORF">PAEG_LOCUS5887</name>
</gene>
<dbReference type="EMBL" id="CAKXAJ010018934">
    <property type="protein sequence ID" value="CAH2218012.1"/>
    <property type="molecule type" value="Genomic_DNA"/>
</dbReference>
<proteinExistence type="predicted"/>
<organism evidence="1 2">
    <name type="scientific">Pararge aegeria aegeria</name>
    <dbReference type="NCBI Taxonomy" id="348720"/>
    <lineage>
        <taxon>Eukaryota</taxon>
        <taxon>Metazoa</taxon>
        <taxon>Ecdysozoa</taxon>
        <taxon>Arthropoda</taxon>
        <taxon>Hexapoda</taxon>
        <taxon>Insecta</taxon>
        <taxon>Pterygota</taxon>
        <taxon>Neoptera</taxon>
        <taxon>Endopterygota</taxon>
        <taxon>Lepidoptera</taxon>
        <taxon>Glossata</taxon>
        <taxon>Ditrysia</taxon>
        <taxon>Papilionoidea</taxon>
        <taxon>Nymphalidae</taxon>
        <taxon>Satyrinae</taxon>
        <taxon>Satyrini</taxon>
        <taxon>Parargina</taxon>
        <taxon>Pararge</taxon>
    </lineage>
</organism>
<comment type="caution">
    <text evidence="1">The sequence shown here is derived from an EMBL/GenBank/DDBJ whole genome shotgun (WGS) entry which is preliminary data.</text>
</comment>
<reference evidence="1" key="1">
    <citation type="submission" date="2022-03" db="EMBL/GenBank/DDBJ databases">
        <authorList>
            <person name="Lindestad O."/>
        </authorList>
    </citation>
    <scope>NUCLEOTIDE SEQUENCE</scope>
</reference>
<name>A0A8S4QRK0_9NEOP</name>
<dbReference type="AlphaFoldDB" id="A0A8S4QRK0"/>
<protein>
    <submittedName>
        <fullName evidence="1">Jg19492 protein</fullName>
    </submittedName>
</protein>
<evidence type="ECO:0000313" key="2">
    <source>
        <dbReference type="Proteomes" id="UP000838756"/>
    </source>
</evidence>
<dbReference type="Proteomes" id="UP000838756">
    <property type="component" value="Unassembled WGS sequence"/>
</dbReference>
<dbReference type="OrthoDB" id="121932at2759"/>
<keyword evidence="2" id="KW-1185">Reference proteome</keyword>
<sequence length="120" mass="13991">MQLVTQVRLFKSPYTVCYISEDRLTLPDKCSCKSIGVRADTGDCGLREQNEEKESSRKNLKVYTTALFLQPFVRECLNSDVYRTNVLRYLYELCGYSNSRTVFLKLILEPPDKEVIDYAW</sequence>
<accession>A0A8S4QRK0</accession>
<evidence type="ECO:0000313" key="1">
    <source>
        <dbReference type="EMBL" id="CAH2218012.1"/>
    </source>
</evidence>